<sequence>MGARTLNSRMSTGASDLLLPLVVTSNRAQTDPTAATMASIPHTFDGQVDASLDELETHLNSMGPDIGTGLRDTTISTPTRPRRRALSYPNVTTAENSTLLYCVSTLQAIALASFSFYWILRSFREGFQSLQTTLLLCVGPITQVGWLGWRWQSLPRRLFSSPADDAISTSSNASQQQQNLQLISLLPLLSFTLQLGLYGSVWKATRALVDSIPNWVFFSLQALRIGSIVEPYYLLASGSINSTMPGACKLTCTAAWKLLDIIQGVYALLISWGDANNVDPMLLLIWSAIAVLLFAAEWFTEWACKTFVLPPCGGVSCCLVDPSMAFNTIVYHDPCPNTSKTNLTTRVLVAPGLACWSALLAATILTKGVPDDWVD</sequence>
<dbReference type="Proteomes" id="UP000836788">
    <property type="component" value="Chromosome 19"/>
</dbReference>
<feature type="transmembrane region" description="Helical" evidence="1">
    <location>
        <begin position="347"/>
        <end position="365"/>
    </location>
</feature>
<accession>A0A8J9X519</accession>
<gene>
    <name evidence="2" type="ORF">PTTT1_LOCUS23696</name>
</gene>
<protein>
    <submittedName>
        <fullName evidence="2">Uncharacterized protein</fullName>
    </submittedName>
</protein>
<name>A0A8J9X519_PHATR</name>
<keyword evidence="1" id="KW-1133">Transmembrane helix</keyword>
<feature type="transmembrane region" description="Helical" evidence="1">
    <location>
        <begin position="281"/>
        <end position="299"/>
    </location>
</feature>
<feature type="transmembrane region" description="Helical" evidence="1">
    <location>
        <begin position="182"/>
        <end position="202"/>
    </location>
</feature>
<feature type="transmembrane region" description="Helical" evidence="1">
    <location>
        <begin position="132"/>
        <end position="149"/>
    </location>
</feature>
<evidence type="ECO:0000256" key="1">
    <source>
        <dbReference type="SAM" id="Phobius"/>
    </source>
</evidence>
<proteinExistence type="predicted"/>
<dbReference type="AlphaFoldDB" id="A0A8J9X519"/>
<reference evidence="2" key="1">
    <citation type="submission" date="2022-02" db="EMBL/GenBank/DDBJ databases">
        <authorList>
            <person name="Giguere J D."/>
        </authorList>
    </citation>
    <scope>NUCLEOTIDE SEQUENCE</scope>
    <source>
        <strain evidence="2">CCAP 1055/1</strain>
    </source>
</reference>
<feature type="transmembrane region" description="Helical" evidence="1">
    <location>
        <begin position="99"/>
        <end position="120"/>
    </location>
</feature>
<organism evidence="2">
    <name type="scientific">Phaeodactylum tricornutum</name>
    <name type="common">Diatom</name>
    <dbReference type="NCBI Taxonomy" id="2850"/>
    <lineage>
        <taxon>Eukaryota</taxon>
        <taxon>Sar</taxon>
        <taxon>Stramenopiles</taxon>
        <taxon>Ochrophyta</taxon>
        <taxon>Bacillariophyta</taxon>
        <taxon>Bacillariophyceae</taxon>
        <taxon>Bacillariophycidae</taxon>
        <taxon>Naviculales</taxon>
        <taxon>Phaeodactylaceae</taxon>
        <taxon>Phaeodactylum</taxon>
    </lineage>
</organism>
<keyword evidence="1" id="KW-0472">Membrane</keyword>
<dbReference type="EMBL" id="OU594960">
    <property type="protein sequence ID" value="CAG9283710.1"/>
    <property type="molecule type" value="Genomic_DNA"/>
</dbReference>
<evidence type="ECO:0000313" key="2">
    <source>
        <dbReference type="EMBL" id="CAG9283710.1"/>
    </source>
</evidence>
<keyword evidence="1" id="KW-0812">Transmembrane</keyword>